<evidence type="ECO:0000256" key="1">
    <source>
        <dbReference type="SAM" id="MobiDB-lite"/>
    </source>
</evidence>
<accession>A0ABM0N1R1</accession>
<dbReference type="PANTHER" id="PTHR33704:SF1">
    <property type="entry name" value="PROTEIN HEAT INTOLERANT 4-RELATED"/>
    <property type="match status" value="1"/>
</dbReference>
<feature type="compositionally biased region" description="Basic residues" evidence="1">
    <location>
        <begin position="1"/>
        <end position="10"/>
    </location>
</feature>
<feature type="compositionally biased region" description="Basic and acidic residues" evidence="1">
    <location>
        <begin position="32"/>
        <end position="51"/>
    </location>
</feature>
<dbReference type="GeneID" id="103318605"/>
<keyword evidence="2" id="KW-1185">Reference proteome</keyword>
<feature type="region of interest" description="Disordered" evidence="1">
    <location>
        <begin position="1"/>
        <end position="51"/>
    </location>
</feature>
<dbReference type="InterPro" id="IPR039313">
    <property type="entry name" value="HIT4"/>
</dbReference>
<dbReference type="PANTHER" id="PTHR33704">
    <property type="entry name" value="PROTEIN HEAT INTOLERANT 4-RELATED"/>
    <property type="match status" value="1"/>
</dbReference>
<organism evidence="2 3">
    <name type="scientific">Prunus mume</name>
    <name type="common">Japanese apricot</name>
    <name type="synonym">Armeniaca mume</name>
    <dbReference type="NCBI Taxonomy" id="102107"/>
    <lineage>
        <taxon>Eukaryota</taxon>
        <taxon>Viridiplantae</taxon>
        <taxon>Streptophyta</taxon>
        <taxon>Embryophyta</taxon>
        <taxon>Tracheophyta</taxon>
        <taxon>Spermatophyta</taxon>
        <taxon>Magnoliopsida</taxon>
        <taxon>eudicotyledons</taxon>
        <taxon>Gunneridae</taxon>
        <taxon>Pentapetalae</taxon>
        <taxon>rosids</taxon>
        <taxon>fabids</taxon>
        <taxon>Rosales</taxon>
        <taxon>Rosaceae</taxon>
        <taxon>Amygdaloideae</taxon>
        <taxon>Amygdaleae</taxon>
        <taxon>Prunus</taxon>
    </lineage>
</organism>
<reference evidence="3" key="2">
    <citation type="submission" date="2025-08" db="UniProtKB">
        <authorList>
            <consortium name="RefSeq"/>
        </authorList>
    </citation>
    <scope>IDENTIFICATION</scope>
</reference>
<dbReference type="RefSeq" id="XP_008218227.1">
    <property type="nucleotide sequence ID" value="XM_008220005.1"/>
</dbReference>
<sequence>MRKGGAKRKVRQMEIEASQKPADTQPLRKRVKAVEPEPSPKPESPEEPRKLEELWKAAFPVGTGWDKMEAVHNKFKWDFTNLQQALEEGGKLHQEIIGKDSNKVYLFGTIECHIHRSSEEEITVPVVVAIASPSRPAYELSIRPFDSQRNAEETRVPMKQLHMDWVPYIPPDKKTDAQEAERVMKSAQVFVLGSTQSRTAALKPLKEEGSMKLQHYMPYLDHKEEDHWCWVEREIDGVAKTIIDELKDDNELSPVVKAGLKEYVLDKLYEAKRKHQREFRQAMRKTTSVQAAPEAEEGFENMRIYKFYPMQSPETPDISKAKYKFINKYCGKAHEVL</sequence>
<evidence type="ECO:0000313" key="3">
    <source>
        <dbReference type="RefSeq" id="XP_008218227.1"/>
    </source>
</evidence>
<proteinExistence type="predicted"/>
<dbReference type="Proteomes" id="UP000694861">
    <property type="component" value="Linkage group LG1"/>
</dbReference>
<reference evidence="2" key="1">
    <citation type="journal article" date="2012" name="Nat. Commun.">
        <title>The genome of Prunus mume.</title>
        <authorList>
            <person name="Zhang Q."/>
            <person name="Chen W."/>
            <person name="Sun L."/>
            <person name="Zhao F."/>
            <person name="Huang B."/>
            <person name="Yang W."/>
            <person name="Tao Y."/>
            <person name="Wang J."/>
            <person name="Yuan Z."/>
            <person name="Fan G."/>
            <person name="Xing Z."/>
            <person name="Han C."/>
            <person name="Pan H."/>
            <person name="Zhong X."/>
            <person name="Shi W."/>
            <person name="Liang X."/>
            <person name="Du D."/>
            <person name="Sun F."/>
            <person name="Xu Z."/>
            <person name="Hao R."/>
            <person name="Lv T."/>
            <person name="Lv Y."/>
            <person name="Zheng Z."/>
            <person name="Sun M."/>
            <person name="Luo L."/>
            <person name="Cai M."/>
            <person name="Gao Y."/>
            <person name="Wang J."/>
            <person name="Yin Y."/>
            <person name="Xu X."/>
            <person name="Cheng T."/>
            <person name="Wang J."/>
        </authorList>
    </citation>
    <scope>NUCLEOTIDE SEQUENCE [LARGE SCALE GENOMIC DNA]</scope>
</reference>
<name>A0ABM0N1R1_PRUMU</name>
<evidence type="ECO:0000313" key="2">
    <source>
        <dbReference type="Proteomes" id="UP000694861"/>
    </source>
</evidence>
<gene>
    <name evidence="3" type="primary">LOC103318605</name>
</gene>
<protein>
    <submittedName>
        <fullName evidence="3">Uncharacterized protein LOC103318605</fullName>
    </submittedName>
</protein>